<comment type="cofactor">
    <cofactor evidence="1">
        <name>a divalent metal cation</name>
        <dbReference type="ChEBI" id="CHEBI:60240"/>
    </cofactor>
</comment>
<name>A0A9D4SU63_RHISA</name>
<protein>
    <recommendedName>
        <fullName evidence="3">DDE Tnp4 domain-containing protein</fullName>
    </recommendedName>
</protein>
<dbReference type="PANTHER" id="PTHR34615">
    <property type="entry name" value="PX DOMAIN-CONTAINING PROTEIN"/>
    <property type="match status" value="1"/>
</dbReference>
<evidence type="ECO:0000256" key="2">
    <source>
        <dbReference type="ARBA" id="ARBA00022723"/>
    </source>
</evidence>
<dbReference type="EMBL" id="JABSTV010001252">
    <property type="protein sequence ID" value="KAH7947234.1"/>
    <property type="molecule type" value="Genomic_DNA"/>
</dbReference>
<dbReference type="Proteomes" id="UP000821837">
    <property type="component" value="Chromosome 6"/>
</dbReference>
<keyword evidence="2" id="KW-0479">Metal-binding</keyword>
<dbReference type="InterPro" id="IPR027806">
    <property type="entry name" value="HARBI1_dom"/>
</dbReference>
<evidence type="ECO:0000256" key="1">
    <source>
        <dbReference type="ARBA" id="ARBA00001968"/>
    </source>
</evidence>
<dbReference type="GO" id="GO:0046872">
    <property type="term" value="F:metal ion binding"/>
    <property type="evidence" value="ECO:0007669"/>
    <property type="project" value="UniProtKB-KW"/>
</dbReference>
<reference evidence="4" key="1">
    <citation type="journal article" date="2020" name="Cell">
        <title>Large-Scale Comparative Analyses of Tick Genomes Elucidate Their Genetic Diversity and Vector Capacities.</title>
        <authorList>
            <consortium name="Tick Genome and Microbiome Consortium (TIGMIC)"/>
            <person name="Jia N."/>
            <person name="Wang J."/>
            <person name="Shi W."/>
            <person name="Du L."/>
            <person name="Sun Y."/>
            <person name="Zhan W."/>
            <person name="Jiang J.F."/>
            <person name="Wang Q."/>
            <person name="Zhang B."/>
            <person name="Ji P."/>
            <person name="Bell-Sakyi L."/>
            <person name="Cui X.M."/>
            <person name="Yuan T.T."/>
            <person name="Jiang B.G."/>
            <person name="Yang W.F."/>
            <person name="Lam T.T."/>
            <person name="Chang Q.C."/>
            <person name="Ding S.J."/>
            <person name="Wang X.J."/>
            <person name="Zhu J.G."/>
            <person name="Ruan X.D."/>
            <person name="Zhao L."/>
            <person name="Wei J.T."/>
            <person name="Ye R.Z."/>
            <person name="Que T.C."/>
            <person name="Du C.H."/>
            <person name="Zhou Y.H."/>
            <person name="Cheng J.X."/>
            <person name="Dai P.F."/>
            <person name="Guo W.B."/>
            <person name="Han X.H."/>
            <person name="Huang E.J."/>
            <person name="Li L.F."/>
            <person name="Wei W."/>
            <person name="Gao Y.C."/>
            <person name="Liu J.Z."/>
            <person name="Shao H.Z."/>
            <person name="Wang X."/>
            <person name="Wang C.C."/>
            <person name="Yang T.C."/>
            <person name="Huo Q.B."/>
            <person name="Li W."/>
            <person name="Chen H.Y."/>
            <person name="Chen S.E."/>
            <person name="Zhou L.G."/>
            <person name="Ni X.B."/>
            <person name="Tian J.H."/>
            <person name="Sheng Y."/>
            <person name="Liu T."/>
            <person name="Pan Y.S."/>
            <person name="Xia L.Y."/>
            <person name="Li J."/>
            <person name="Zhao F."/>
            <person name="Cao W.C."/>
        </authorList>
    </citation>
    <scope>NUCLEOTIDE SEQUENCE</scope>
    <source>
        <strain evidence="4">Rsan-2018</strain>
    </source>
</reference>
<gene>
    <name evidence="4" type="ORF">HPB52_008554</name>
</gene>
<dbReference type="Pfam" id="PF13359">
    <property type="entry name" value="DDE_Tnp_4"/>
    <property type="match status" value="1"/>
</dbReference>
<evidence type="ECO:0000259" key="3">
    <source>
        <dbReference type="Pfam" id="PF13359"/>
    </source>
</evidence>
<proteinExistence type="predicted"/>
<reference evidence="4" key="2">
    <citation type="submission" date="2021-09" db="EMBL/GenBank/DDBJ databases">
        <authorList>
            <person name="Jia N."/>
            <person name="Wang J."/>
            <person name="Shi W."/>
            <person name="Du L."/>
            <person name="Sun Y."/>
            <person name="Zhan W."/>
            <person name="Jiang J."/>
            <person name="Wang Q."/>
            <person name="Zhang B."/>
            <person name="Ji P."/>
            <person name="Sakyi L.B."/>
            <person name="Cui X."/>
            <person name="Yuan T."/>
            <person name="Jiang B."/>
            <person name="Yang W."/>
            <person name="Lam T.T.-Y."/>
            <person name="Chang Q."/>
            <person name="Ding S."/>
            <person name="Wang X."/>
            <person name="Zhu J."/>
            <person name="Ruan X."/>
            <person name="Zhao L."/>
            <person name="Wei J."/>
            <person name="Que T."/>
            <person name="Du C."/>
            <person name="Cheng J."/>
            <person name="Dai P."/>
            <person name="Han X."/>
            <person name="Huang E."/>
            <person name="Gao Y."/>
            <person name="Liu J."/>
            <person name="Shao H."/>
            <person name="Ye R."/>
            <person name="Li L."/>
            <person name="Wei W."/>
            <person name="Wang X."/>
            <person name="Wang C."/>
            <person name="Huo Q."/>
            <person name="Li W."/>
            <person name="Guo W."/>
            <person name="Chen H."/>
            <person name="Chen S."/>
            <person name="Zhou L."/>
            <person name="Zhou L."/>
            <person name="Ni X."/>
            <person name="Tian J."/>
            <person name="Zhou Y."/>
            <person name="Sheng Y."/>
            <person name="Liu T."/>
            <person name="Pan Y."/>
            <person name="Xia L."/>
            <person name="Li J."/>
            <person name="Zhao F."/>
            <person name="Cao W."/>
        </authorList>
    </citation>
    <scope>NUCLEOTIDE SEQUENCE</scope>
    <source>
        <strain evidence="4">Rsan-2018</strain>
        <tissue evidence="4">Larvae</tissue>
    </source>
</reference>
<dbReference type="AlphaFoldDB" id="A0A9D4SU63"/>
<keyword evidence="5" id="KW-1185">Reference proteome</keyword>
<comment type="caution">
    <text evidence="4">The sequence shown here is derived from an EMBL/GenBank/DDBJ whole genome shotgun (WGS) entry which is preliminary data.</text>
</comment>
<evidence type="ECO:0000313" key="5">
    <source>
        <dbReference type="Proteomes" id="UP000821837"/>
    </source>
</evidence>
<accession>A0A9D4SU63</accession>
<sequence>MPRLRRMRRSVLCDEMVYCDMSWSDLEDLYLIVPWEPRPRTYKSASGLINASALDPQTFRRWFRFEQEHLKPLTEGLRIPHVVQSAQGVVVSGEEALVMTLRRLSYPNRWCDIEPLFGRASSAMSSIVSQVMAHIDRVFGQLLDDLTRHTWLTLDDLNVFSQRIYFSGQKRVHALKYQAVMGANCIVCELDGPYPGSRHDAGILGESGLYAKLQRLTHGCFYCIYGDPAYPLRPLLMRPYGGATLTAQQQLFNEGMSTVRQAVEWGFGKVVAEFAFVDFKKNQKILLQNVGQMYRVATLLTNCHACLYGSQTGMYFGLCAPLLEDYLVPRFN</sequence>
<organism evidence="4 5">
    <name type="scientific">Rhipicephalus sanguineus</name>
    <name type="common">Brown dog tick</name>
    <name type="synonym">Ixodes sanguineus</name>
    <dbReference type="NCBI Taxonomy" id="34632"/>
    <lineage>
        <taxon>Eukaryota</taxon>
        <taxon>Metazoa</taxon>
        <taxon>Ecdysozoa</taxon>
        <taxon>Arthropoda</taxon>
        <taxon>Chelicerata</taxon>
        <taxon>Arachnida</taxon>
        <taxon>Acari</taxon>
        <taxon>Parasitiformes</taxon>
        <taxon>Ixodida</taxon>
        <taxon>Ixodoidea</taxon>
        <taxon>Ixodidae</taxon>
        <taxon>Rhipicephalinae</taxon>
        <taxon>Rhipicephalus</taxon>
        <taxon>Rhipicephalus</taxon>
    </lineage>
</organism>
<dbReference type="VEuPathDB" id="VectorBase:RSAN_040640"/>
<evidence type="ECO:0000313" key="4">
    <source>
        <dbReference type="EMBL" id="KAH7947234.1"/>
    </source>
</evidence>
<dbReference type="PANTHER" id="PTHR34615:SF1">
    <property type="entry name" value="PX DOMAIN-CONTAINING PROTEIN"/>
    <property type="match status" value="1"/>
</dbReference>
<feature type="domain" description="DDE Tnp4" evidence="3">
    <location>
        <begin position="161"/>
        <end position="302"/>
    </location>
</feature>